<dbReference type="Gene3D" id="1.50.10.150">
    <property type="entry name" value="Voltage-dependent anion channel"/>
    <property type="match status" value="1"/>
</dbReference>
<feature type="transmembrane region" description="Helical" evidence="8">
    <location>
        <begin position="329"/>
        <end position="356"/>
    </location>
</feature>
<organism evidence="9 10">
    <name type="scientific">Corynebacterium rouxii</name>
    <dbReference type="NCBI Taxonomy" id="2719119"/>
    <lineage>
        <taxon>Bacteria</taxon>
        <taxon>Bacillati</taxon>
        <taxon>Actinomycetota</taxon>
        <taxon>Actinomycetes</taxon>
        <taxon>Mycobacteriales</taxon>
        <taxon>Corynebacteriaceae</taxon>
        <taxon>Corynebacterium</taxon>
    </lineage>
</organism>
<keyword evidence="7 8" id="KW-0472">Membrane</keyword>
<feature type="transmembrane region" description="Helical" evidence="8">
    <location>
        <begin position="186"/>
        <end position="209"/>
    </location>
</feature>
<dbReference type="PANTHER" id="PTHR31686">
    <property type="match status" value="1"/>
</dbReference>
<proteinExistence type="inferred from homology"/>
<feature type="transmembrane region" description="Helical" evidence="8">
    <location>
        <begin position="270"/>
        <end position="290"/>
    </location>
</feature>
<evidence type="ECO:0000256" key="1">
    <source>
        <dbReference type="ARBA" id="ARBA00004651"/>
    </source>
</evidence>
<evidence type="ECO:0000256" key="7">
    <source>
        <dbReference type="ARBA" id="ARBA00023136"/>
    </source>
</evidence>
<dbReference type="Pfam" id="PF03595">
    <property type="entry name" value="SLAC1"/>
    <property type="match status" value="1"/>
</dbReference>
<dbReference type="CDD" id="cd09320">
    <property type="entry name" value="TDT_like_2"/>
    <property type="match status" value="1"/>
</dbReference>
<evidence type="ECO:0000313" key="10">
    <source>
        <dbReference type="Proteomes" id="UP000423525"/>
    </source>
</evidence>
<feature type="transmembrane region" description="Helical" evidence="8">
    <location>
        <begin position="51"/>
        <end position="72"/>
    </location>
</feature>
<evidence type="ECO:0000313" key="9">
    <source>
        <dbReference type="EMBL" id="VZH84867.1"/>
    </source>
</evidence>
<feature type="transmembrane region" description="Helical" evidence="8">
    <location>
        <begin position="216"/>
        <end position="237"/>
    </location>
</feature>
<dbReference type="InterPro" id="IPR038665">
    <property type="entry name" value="Voltage-dep_anion_channel_sf"/>
</dbReference>
<comment type="similarity">
    <text evidence="2">Belongs to the tellurite-resistance/dicarboxylate transporter (TDT) family.</text>
</comment>
<dbReference type="Proteomes" id="UP000423525">
    <property type="component" value="Chromosome"/>
</dbReference>
<protein>
    <submittedName>
        <fullName evidence="9">C4-dicarboxylate ABC transporter</fullName>
    </submittedName>
</protein>
<feature type="transmembrane region" description="Helical" evidence="8">
    <location>
        <begin position="93"/>
        <end position="116"/>
    </location>
</feature>
<evidence type="ECO:0000256" key="3">
    <source>
        <dbReference type="ARBA" id="ARBA00022448"/>
    </source>
</evidence>
<name>A0A6I8MB79_9CORY</name>
<feature type="transmembrane region" description="Helical" evidence="8">
    <location>
        <begin position="128"/>
        <end position="147"/>
    </location>
</feature>
<dbReference type="EMBL" id="LR738855">
    <property type="protein sequence ID" value="VZH84867.1"/>
    <property type="molecule type" value="Genomic_DNA"/>
</dbReference>
<reference evidence="9 10" key="1">
    <citation type="submission" date="2019-11" db="EMBL/GenBank/DDBJ databases">
        <authorList>
            <person name="Brisse S."/>
        </authorList>
    </citation>
    <scope>NUCLEOTIDE SEQUENCE [LARGE SCALE GENOMIC DNA]</scope>
    <source>
        <strain evidence="9">FRC0190</strain>
    </source>
</reference>
<dbReference type="InterPro" id="IPR004695">
    <property type="entry name" value="SLAC1/Mae1/Ssu1/TehA"/>
</dbReference>
<accession>A0A6I8MB79</accession>
<evidence type="ECO:0000256" key="2">
    <source>
        <dbReference type="ARBA" id="ARBA00008566"/>
    </source>
</evidence>
<dbReference type="PANTHER" id="PTHR31686:SF1">
    <property type="entry name" value="SULFITE EFFLUX PUMP SSU1"/>
    <property type="match status" value="1"/>
</dbReference>
<sequence length="359" mass="38070">MNNNPLASSTQPQPLPVPGPGPVWFPSVMGTGILANLLQTHAGRLPGAHGLALLVLIVAWALLLFLSVGFIVRVMRDSQVFTASVRAMTALPFWSTVSMGYLSVGSASTVVIPSYLPQWHDLVWVVNTWMWMFGTAVGVSTALVFAFRLIGVDRGDPTTVWGLAVVGPMVSSTTGANLAAHVPHGVVLWLQVASAACFFLSFYVGSVIFSCAYHHFWRVATIPVAASASAWIPLGIVGQSTAAAQAMALQAEHVLLQGFGHSVHQIAHTYGWIMFVVGIPMVAWACAITIRGFRKRMPFSPGWWALTFPIGTLALGATLLGAGTQIQPLVWLGAMGTLCLVGTVTLCLVASARAVLRGS</sequence>
<dbReference type="AlphaFoldDB" id="A0A6I8MB79"/>
<keyword evidence="4" id="KW-1003">Cell membrane</keyword>
<keyword evidence="6 8" id="KW-1133">Transmembrane helix</keyword>
<dbReference type="KEGG" id="crf:FRC0190_00862"/>
<keyword evidence="5 8" id="KW-0812">Transmembrane</keyword>
<feature type="transmembrane region" description="Helical" evidence="8">
    <location>
        <begin position="302"/>
        <end position="323"/>
    </location>
</feature>
<comment type="subcellular location">
    <subcellularLocation>
        <location evidence="1">Cell membrane</location>
        <topology evidence="1">Multi-pass membrane protein</topology>
    </subcellularLocation>
</comment>
<dbReference type="GO" id="GO:0005886">
    <property type="term" value="C:plasma membrane"/>
    <property type="evidence" value="ECO:0007669"/>
    <property type="project" value="UniProtKB-SubCell"/>
</dbReference>
<dbReference type="InterPro" id="IPR051629">
    <property type="entry name" value="Sulfite_efflux_TDT"/>
</dbReference>
<feature type="transmembrane region" description="Helical" evidence="8">
    <location>
        <begin position="159"/>
        <end position="180"/>
    </location>
</feature>
<evidence type="ECO:0000256" key="8">
    <source>
        <dbReference type="SAM" id="Phobius"/>
    </source>
</evidence>
<evidence type="ECO:0000256" key="6">
    <source>
        <dbReference type="ARBA" id="ARBA00022989"/>
    </source>
</evidence>
<evidence type="ECO:0000256" key="4">
    <source>
        <dbReference type="ARBA" id="ARBA00022475"/>
    </source>
</evidence>
<gene>
    <name evidence="9" type="ORF">FRC0190_00862</name>
</gene>
<evidence type="ECO:0000256" key="5">
    <source>
        <dbReference type="ARBA" id="ARBA00022692"/>
    </source>
</evidence>
<keyword evidence="3" id="KW-0813">Transport</keyword>
<dbReference type="RefSeq" id="WP_155872175.1">
    <property type="nucleotide sequence ID" value="NZ_CP168248.1"/>
</dbReference>
<dbReference type="GO" id="GO:0055085">
    <property type="term" value="P:transmembrane transport"/>
    <property type="evidence" value="ECO:0007669"/>
    <property type="project" value="InterPro"/>
</dbReference>